<dbReference type="SUPFAM" id="SSF56935">
    <property type="entry name" value="Porins"/>
    <property type="match status" value="1"/>
</dbReference>
<protein>
    <recommendedName>
        <fullName evidence="2">Porin</fullName>
    </recommendedName>
</protein>
<evidence type="ECO:0000313" key="1">
    <source>
        <dbReference type="EMBL" id="OIQ98947.1"/>
    </source>
</evidence>
<evidence type="ECO:0008006" key="2">
    <source>
        <dbReference type="Google" id="ProtNLM"/>
    </source>
</evidence>
<dbReference type="InterPro" id="IPR023614">
    <property type="entry name" value="Porin_dom_sf"/>
</dbReference>
<accession>A0A1J5SB54</accession>
<dbReference type="Gene3D" id="2.40.160.10">
    <property type="entry name" value="Porin"/>
    <property type="match status" value="1"/>
</dbReference>
<organism evidence="1">
    <name type="scientific">mine drainage metagenome</name>
    <dbReference type="NCBI Taxonomy" id="410659"/>
    <lineage>
        <taxon>unclassified sequences</taxon>
        <taxon>metagenomes</taxon>
        <taxon>ecological metagenomes</taxon>
    </lineage>
</organism>
<sequence>MIHKYCSNSIVAGRHWKSFMAGFAVLASLTAASASHADQTFQMGDGKSLSLGFGLRSSFTSLQDGAPDGVSRSKTFNVDNARLYISGQLNDMIRGTLNTERDAAGNIVLMDGFTELGLSDNFNVRVGRLIPPSDRSNLDGPFYLNAWEFPGVVSAYPNLAIGRDNGMLAWGKPLGGAIVYSVGTFTGHNAVAGGSNAAANPLYAGRLAINFLDPEPAPAYYTASTYYGSKDILTAAIVMQHQNAGVGSSPAAQGNYNSWSTDLLFEKKIPGDGVVTVEGAYYKYGLGAVDCGSGEPGSGVCPGGTNVGGLVAGKAYLATVEYMFPEQIGVGKLQPFVRLQNFNRDVSQTTNKQSDIGVNYVMDGHNARISAVYSKLSDTRLVPSAVDRNQFIVGYQFQY</sequence>
<reference evidence="1" key="1">
    <citation type="submission" date="2016-10" db="EMBL/GenBank/DDBJ databases">
        <title>Sequence of Gallionella enrichment culture.</title>
        <authorList>
            <person name="Poehlein A."/>
            <person name="Muehling M."/>
            <person name="Daniel R."/>
        </authorList>
    </citation>
    <scope>NUCLEOTIDE SEQUENCE</scope>
</reference>
<dbReference type="AlphaFoldDB" id="A0A1J5SB54"/>
<comment type="caution">
    <text evidence="1">The sequence shown here is derived from an EMBL/GenBank/DDBJ whole genome shotgun (WGS) entry which is preliminary data.</text>
</comment>
<proteinExistence type="predicted"/>
<gene>
    <name evidence="1" type="ORF">GALL_190420</name>
</gene>
<dbReference type="EMBL" id="MLJW01000112">
    <property type="protein sequence ID" value="OIQ98947.1"/>
    <property type="molecule type" value="Genomic_DNA"/>
</dbReference>
<name>A0A1J5SB54_9ZZZZ</name>